<dbReference type="AlphaFoldDB" id="A0AAE0LG27"/>
<proteinExistence type="predicted"/>
<protein>
    <submittedName>
        <fullName evidence="1">Uncharacterized protein</fullName>
    </submittedName>
</protein>
<comment type="caution">
    <text evidence="1">The sequence shown here is derived from an EMBL/GenBank/DDBJ whole genome shotgun (WGS) entry which is preliminary data.</text>
</comment>
<organism evidence="1 2">
    <name type="scientific">Cymbomonas tetramitiformis</name>
    <dbReference type="NCBI Taxonomy" id="36881"/>
    <lineage>
        <taxon>Eukaryota</taxon>
        <taxon>Viridiplantae</taxon>
        <taxon>Chlorophyta</taxon>
        <taxon>Pyramimonadophyceae</taxon>
        <taxon>Pyramimonadales</taxon>
        <taxon>Pyramimonadaceae</taxon>
        <taxon>Cymbomonas</taxon>
    </lineage>
</organism>
<dbReference type="Proteomes" id="UP001190700">
    <property type="component" value="Unassembled WGS sequence"/>
</dbReference>
<sequence length="108" mass="12029">MQGAASGGKTVGDYRPKGQAFMQFCVADGRHGGHDELRELYIAHLELEAVHKTAQYIHSKANEWVDRLSQDKNLDDKRINRKWFFHGRGNVPARAIVVPGAEGTVGGW</sequence>
<evidence type="ECO:0000313" key="1">
    <source>
        <dbReference type="EMBL" id="KAK3283430.1"/>
    </source>
</evidence>
<dbReference type="EMBL" id="LGRX02002782">
    <property type="protein sequence ID" value="KAK3283430.1"/>
    <property type="molecule type" value="Genomic_DNA"/>
</dbReference>
<accession>A0AAE0LG27</accession>
<reference evidence="1 2" key="1">
    <citation type="journal article" date="2015" name="Genome Biol. Evol.">
        <title>Comparative Genomics of a Bacterivorous Green Alga Reveals Evolutionary Causalities and Consequences of Phago-Mixotrophic Mode of Nutrition.</title>
        <authorList>
            <person name="Burns J.A."/>
            <person name="Paasch A."/>
            <person name="Narechania A."/>
            <person name="Kim E."/>
        </authorList>
    </citation>
    <scope>NUCLEOTIDE SEQUENCE [LARGE SCALE GENOMIC DNA]</scope>
    <source>
        <strain evidence="1 2">PLY_AMNH</strain>
    </source>
</reference>
<gene>
    <name evidence="1" type="ORF">CYMTET_8871</name>
</gene>
<keyword evidence="2" id="KW-1185">Reference proteome</keyword>
<evidence type="ECO:0000313" key="2">
    <source>
        <dbReference type="Proteomes" id="UP001190700"/>
    </source>
</evidence>
<name>A0AAE0LG27_9CHLO</name>